<feature type="signal peptide" evidence="4">
    <location>
        <begin position="1"/>
        <end position="22"/>
    </location>
</feature>
<name>A0ABR7UI85_9BRAD</name>
<dbReference type="PANTHER" id="PTHR30483">
    <property type="entry name" value="LEUCINE-SPECIFIC-BINDING PROTEIN"/>
    <property type="match status" value="1"/>
</dbReference>
<dbReference type="Proteomes" id="UP000639516">
    <property type="component" value="Unassembled WGS sequence"/>
</dbReference>
<evidence type="ECO:0000256" key="3">
    <source>
        <dbReference type="ARBA" id="ARBA00022970"/>
    </source>
</evidence>
<dbReference type="EMBL" id="JAATTO010000080">
    <property type="protein sequence ID" value="MBC9983756.1"/>
    <property type="molecule type" value="Genomic_DNA"/>
</dbReference>
<dbReference type="InterPro" id="IPR028081">
    <property type="entry name" value="Leu-bd"/>
</dbReference>
<dbReference type="InterPro" id="IPR051010">
    <property type="entry name" value="BCAA_transport"/>
</dbReference>
<dbReference type="Pfam" id="PF13458">
    <property type="entry name" value="Peripla_BP_6"/>
    <property type="match status" value="1"/>
</dbReference>
<comment type="caution">
    <text evidence="6">The sequence shown here is derived from an EMBL/GenBank/DDBJ whole genome shotgun (WGS) entry which is preliminary data.</text>
</comment>
<evidence type="ECO:0000259" key="5">
    <source>
        <dbReference type="Pfam" id="PF13458"/>
    </source>
</evidence>
<gene>
    <name evidence="6" type="ORF">HA482_36805</name>
</gene>
<keyword evidence="2 4" id="KW-0732">Signal</keyword>
<accession>A0ABR7UI85</accession>
<protein>
    <submittedName>
        <fullName evidence="6">ABC transporter substrate-binding protein</fullName>
    </submittedName>
</protein>
<organism evidence="6 7">
    <name type="scientific">Bradyrhizobium campsiandrae</name>
    <dbReference type="NCBI Taxonomy" id="1729892"/>
    <lineage>
        <taxon>Bacteria</taxon>
        <taxon>Pseudomonadati</taxon>
        <taxon>Pseudomonadota</taxon>
        <taxon>Alphaproteobacteria</taxon>
        <taxon>Hyphomicrobiales</taxon>
        <taxon>Nitrobacteraceae</taxon>
        <taxon>Bradyrhizobium</taxon>
    </lineage>
</organism>
<keyword evidence="3" id="KW-0029">Amino-acid transport</keyword>
<dbReference type="Gene3D" id="3.40.50.2300">
    <property type="match status" value="2"/>
</dbReference>
<evidence type="ECO:0000256" key="1">
    <source>
        <dbReference type="ARBA" id="ARBA00010062"/>
    </source>
</evidence>
<evidence type="ECO:0000313" key="7">
    <source>
        <dbReference type="Proteomes" id="UP000639516"/>
    </source>
</evidence>
<sequence length="404" mass="42706">MVQLSRIVVVAVALGIAGPSVAAEMSDNTVKIGVLDDMSGPYAENSGAGDVLAAKMAIKDFGGNVLGVPIKLVSGDLQNKTDVGMAIAREWFDVGKVDAIFGLGNSSVALAVQGLARDKNRITVATVAATSELTGKSCSPNSAHWVYDTYSLAKGAVKAVVGAGGKNWYFITADYAFGHSLEANATTFVKSLGGTVLGSVRHPTGTADFSSFLLQAQASKAQVIGVANAGADTVNAIKQAAEFGIGLHGQKMVGLLMQDTEIHALGLKSAQGLQFVEAFNWNQNDETRAFSKRFWKEYGQPPTEVQAGMYSAVTHYLKAIKAAGTDEAKAVMAEMKSLPINDFMTKNGHIRDDGRVIRDMYLMETKTPAESKGEWDLVKVVATIPGNEAFRPLSESACPLVKGH</sequence>
<evidence type="ECO:0000256" key="2">
    <source>
        <dbReference type="ARBA" id="ARBA00022729"/>
    </source>
</evidence>
<feature type="chain" id="PRO_5045636818" evidence="4">
    <location>
        <begin position="23"/>
        <end position="404"/>
    </location>
</feature>
<dbReference type="InterPro" id="IPR028082">
    <property type="entry name" value="Peripla_BP_I"/>
</dbReference>
<dbReference type="RefSeq" id="WP_188105408.1">
    <property type="nucleotide sequence ID" value="NZ_JAANIH010000047.1"/>
</dbReference>
<dbReference type="SUPFAM" id="SSF53822">
    <property type="entry name" value="Periplasmic binding protein-like I"/>
    <property type="match status" value="1"/>
</dbReference>
<proteinExistence type="inferred from homology"/>
<keyword evidence="3" id="KW-0813">Transport</keyword>
<reference evidence="6 7" key="1">
    <citation type="journal article" date="2020" name="Arch. Microbiol.">
        <title>Bradyrhizobium campsiandrae sp. nov., a nitrogen-fixing bacterial strain isolated from a native leguminous tree from the Amazon adapted to flooded conditions.</title>
        <authorList>
            <person name="Cabral Michel D."/>
            <person name="Martins da Costa E."/>
            <person name="Azarias Guimaraes A."/>
            <person name="Soares de Carvalho T."/>
            <person name="Santos de Castro Caputo P."/>
            <person name="Willems A."/>
            <person name="de Souza Moreira F.M."/>
        </authorList>
    </citation>
    <scope>NUCLEOTIDE SEQUENCE [LARGE SCALE GENOMIC DNA]</scope>
    <source>
        <strain evidence="7">INPA 384B</strain>
    </source>
</reference>
<keyword evidence="7" id="KW-1185">Reference proteome</keyword>
<dbReference type="CDD" id="cd06327">
    <property type="entry name" value="PBP1_SBP-like"/>
    <property type="match status" value="1"/>
</dbReference>
<feature type="domain" description="Leucine-binding protein" evidence="5">
    <location>
        <begin position="29"/>
        <end position="366"/>
    </location>
</feature>
<evidence type="ECO:0000256" key="4">
    <source>
        <dbReference type="SAM" id="SignalP"/>
    </source>
</evidence>
<comment type="similarity">
    <text evidence="1">Belongs to the leucine-binding protein family.</text>
</comment>
<evidence type="ECO:0000313" key="6">
    <source>
        <dbReference type="EMBL" id="MBC9983756.1"/>
    </source>
</evidence>
<dbReference type="PANTHER" id="PTHR30483:SF6">
    <property type="entry name" value="PERIPLASMIC BINDING PROTEIN OF ABC TRANSPORTER FOR NATURAL AMINO ACIDS"/>
    <property type="match status" value="1"/>
</dbReference>